<accession>A0A1V1PEK3</accession>
<feature type="chain" id="PRO_5010746774" description="Lipoprotein" evidence="1">
    <location>
        <begin position="24"/>
        <end position="670"/>
    </location>
</feature>
<gene>
    <name evidence="2" type="ORF">OMM_01103</name>
</gene>
<organism evidence="2 3">
    <name type="scientific">Candidatus Magnetoglobus multicellularis str. Araruama</name>
    <dbReference type="NCBI Taxonomy" id="890399"/>
    <lineage>
        <taxon>Bacteria</taxon>
        <taxon>Pseudomonadati</taxon>
        <taxon>Thermodesulfobacteriota</taxon>
        <taxon>Desulfobacteria</taxon>
        <taxon>Desulfobacterales</taxon>
        <taxon>Desulfobacteraceae</taxon>
        <taxon>Candidatus Magnetoglobus</taxon>
    </lineage>
</organism>
<protein>
    <recommendedName>
        <fullName evidence="4">Lipoprotein</fullName>
    </recommendedName>
</protein>
<dbReference type="PROSITE" id="PS51257">
    <property type="entry name" value="PROKAR_LIPOPROTEIN"/>
    <property type="match status" value="1"/>
</dbReference>
<dbReference type="Gene3D" id="2.130.10.10">
    <property type="entry name" value="YVTN repeat-like/Quinoprotein amine dehydrogenase"/>
    <property type="match status" value="1"/>
</dbReference>
<comment type="caution">
    <text evidence="2">The sequence shown here is derived from an EMBL/GenBank/DDBJ whole genome shotgun (WGS) entry which is preliminary data.</text>
</comment>
<name>A0A1V1PEK3_9BACT</name>
<dbReference type="SUPFAM" id="SSF82171">
    <property type="entry name" value="DPP6 N-terminal domain-like"/>
    <property type="match status" value="1"/>
</dbReference>
<feature type="signal peptide" evidence="1">
    <location>
        <begin position="1"/>
        <end position="23"/>
    </location>
</feature>
<evidence type="ECO:0000313" key="2">
    <source>
        <dbReference type="EMBL" id="ETR73240.1"/>
    </source>
</evidence>
<dbReference type="InterPro" id="IPR015943">
    <property type="entry name" value="WD40/YVTN_repeat-like_dom_sf"/>
</dbReference>
<dbReference type="AlphaFoldDB" id="A0A1V1PEK3"/>
<evidence type="ECO:0000313" key="3">
    <source>
        <dbReference type="Proteomes" id="UP000189670"/>
    </source>
</evidence>
<keyword evidence="1" id="KW-0732">Signal</keyword>
<proteinExistence type="predicted"/>
<reference evidence="3" key="1">
    <citation type="submission" date="2012-11" db="EMBL/GenBank/DDBJ databases">
        <authorList>
            <person name="Lucero-Rivera Y.E."/>
            <person name="Tovar-Ramirez D."/>
        </authorList>
    </citation>
    <scope>NUCLEOTIDE SEQUENCE [LARGE SCALE GENOMIC DNA]</scope>
    <source>
        <strain evidence="3">Araruama</strain>
    </source>
</reference>
<dbReference type="Proteomes" id="UP000189670">
    <property type="component" value="Unassembled WGS sequence"/>
</dbReference>
<evidence type="ECO:0008006" key="4">
    <source>
        <dbReference type="Google" id="ProtNLM"/>
    </source>
</evidence>
<evidence type="ECO:0000256" key="1">
    <source>
        <dbReference type="SAM" id="SignalP"/>
    </source>
</evidence>
<dbReference type="EMBL" id="ATBP01000077">
    <property type="protein sequence ID" value="ETR73240.1"/>
    <property type="molecule type" value="Genomic_DNA"/>
</dbReference>
<sequence length="670" mass="75319">MHKPICCRFFGCLIILIALTFSACSDMEYEAEKHDIVYQGKFIYGYNLEKDIVQTVNGLRYNTETQSGVTESGGKFNYKKNEDITFYIGNVKMGDKVPAQDVMSPVDLVPNTIDIENQKVTNISRLLQSVGTVTDEAIYIPSQVVSVIESETVDNDNEINFDVSSEQFVSDTKEIFNTLQNTTGESYTLVSAKEAQDNLKKALVESEQESGFESYTNTISTHFQYYPLAAYFDRPEKVYVNGERVNSDITGGFRKTITLKANQANAFAVTAMRYGNIIGEKQFHITHAPVEYTPGHQILYSFSVDHSVAETFVIDIDAKKEDGTNGVIIGYMKDINIVACSNDNQFLVDDTGQVYLSSTHQPVGEPLPFSQTGESHFYPLFSPDDHYCYAGTIKIDFAVWKAIFVDNQLVSGKWVYNYFPVYVDSRYATITDDERYLFQTNDPIKQKIDPLSPSKNVYEVSIKVDLFTDEIVDTIDIQELELVKRETLGDMLVSPDGSRGFLTTHADHYGSMDVIDLINKEVIKNIDGLSAYPGNTIFINNNSQILFGCAGSSWYGGGNVYIAEFDGEMVTLMNQFNVSILQYGHEDCVSYGKSCGQYGAYAVAQDRAGFLYITSRYIKELGNQKEINNCSPDRRGIDQLRIEDGGHFTYIQTFFFNASDSKTMHFIKGK</sequence>